<dbReference type="AlphaFoldDB" id="A0A9N7UW80"/>
<dbReference type="EMBL" id="CADEAL010002035">
    <property type="protein sequence ID" value="CAB1437499.1"/>
    <property type="molecule type" value="Genomic_DNA"/>
</dbReference>
<gene>
    <name evidence="2" type="ORF">PLEPLA_LOCUS25468</name>
</gene>
<keyword evidence="3" id="KW-1185">Reference proteome</keyword>
<proteinExistence type="predicted"/>
<accession>A0A9N7UW80</accession>
<name>A0A9N7UW80_PLEPL</name>
<comment type="caution">
    <text evidence="2">The sequence shown here is derived from an EMBL/GenBank/DDBJ whole genome shotgun (WGS) entry which is preliminary data.</text>
</comment>
<sequence length="205" mass="22762">MISAGKHLAVVPAVVLMRKSEHERHESCFHQHGPRALTLGTLGMDHCSLKDTEDRMMETDERGKLGGQIPEGLLREQKPRQHGYCPTDGQRSTSRLRLLGVCGSLCEPRRGPDGLFLEDRPAALHPHISIIVRVLFIYLSEFRCSELRWFLHHGGRSTGSLSPPIAVPLLPCAATPAADRRDGVEERGRPDTSSSSHRFYLDSVA</sequence>
<organism evidence="2 3">
    <name type="scientific">Pleuronectes platessa</name>
    <name type="common">European plaice</name>
    <dbReference type="NCBI Taxonomy" id="8262"/>
    <lineage>
        <taxon>Eukaryota</taxon>
        <taxon>Metazoa</taxon>
        <taxon>Chordata</taxon>
        <taxon>Craniata</taxon>
        <taxon>Vertebrata</taxon>
        <taxon>Euteleostomi</taxon>
        <taxon>Actinopterygii</taxon>
        <taxon>Neopterygii</taxon>
        <taxon>Teleostei</taxon>
        <taxon>Neoteleostei</taxon>
        <taxon>Acanthomorphata</taxon>
        <taxon>Carangaria</taxon>
        <taxon>Pleuronectiformes</taxon>
        <taxon>Pleuronectoidei</taxon>
        <taxon>Pleuronectidae</taxon>
        <taxon>Pleuronectes</taxon>
    </lineage>
</organism>
<dbReference type="Proteomes" id="UP001153269">
    <property type="component" value="Unassembled WGS sequence"/>
</dbReference>
<evidence type="ECO:0000256" key="1">
    <source>
        <dbReference type="SAM" id="MobiDB-lite"/>
    </source>
</evidence>
<feature type="region of interest" description="Disordered" evidence="1">
    <location>
        <begin position="177"/>
        <end position="205"/>
    </location>
</feature>
<evidence type="ECO:0000313" key="2">
    <source>
        <dbReference type="EMBL" id="CAB1437499.1"/>
    </source>
</evidence>
<feature type="compositionally biased region" description="Basic and acidic residues" evidence="1">
    <location>
        <begin position="178"/>
        <end position="190"/>
    </location>
</feature>
<reference evidence="2" key="1">
    <citation type="submission" date="2020-03" db="EMBL/GenBank/DDBJ databases">
        <authorList>
            <person name="Weist P."/>
        </authorList>
    </citation>
    <scope>NUCLEOTIDE SEQUENCE</scope>
</reference>
<protein>
    <submittedName>
        <fullName evidence="2">Uncharacterized protein</fullName>
    </submittedName>
</protein>
<evidence type="ECO:0000313" key="3">
    <source>
        <dbReference type="Proteomes" id="UP001153269"/>
    </source>
</evidence>